<evidence type="ECO:0000313" key="1">
    <source>
        <dbReference type="EMBL" id="SMC38821.1"/>
    </source>
</evidence>
<comment type="caution">
    <text evidence="1">The sequence shown here is derived from an EMBL/GenBank/DDBJ whole genome shotgun (WGS) entry which is preliminary data.</text>
</comment>
<reference evidence="1" key="1">
    <citation type="submission" date="2017-04" db="EMBL/GenBank/DDBJ databases">
        <authorList>
            <person name="Varghese N."/>
            <person name="Submissions S."/>
        </authorList>
    </citation>
    <scope>NUCLEOTIDE SEQUENCE</scope>
    <source>
        <strain evidence="1">WTE2008</strain>
    </source>
</reference>
<protein>
    <submittedName>
        <fullName evidence="1">D-alanine-D-alanine ligase</fullName>
    </submittedName>
</protein>
<keyword evidence="2" id="KW-1185">Reference proteome</keyword>
<organism evidence="1 2">
    <name type="scientific">Aristaeella lactis</name>
    <dbReference type="NCBI Taxonomy" id="3046383"/>
    <lineage>
        <taxon>Bacteria</taxon>
        <taxon>Bacillati</taxon>
        <taxon>Bacillota</taxon>
        <taxon>Clostridia</taxon>
        <taxon>Eubacteriales</taxon>
        <taxon>Aristaeellaceae</taxon>
        <taxon>Aristaeella</taxon>
    </lineage>
</organism>
<proteinExistence type="predicted"/>
<name>A0AC61PIF0_9FIRM</name>
<evidence type="ECO:0000313" key="2">
    <source>
        <dbReference type="Proteomes" id="UP000192328"/>
    </source>
</evidence>
<sequence length="403" mass="44538">MKKTIGVIFGSRSCEREVAIISAVQLMRHIDTEKYNTVPVYIDETGNWYTGEKLMDINTYKPFRGDQKGIVKVFPDLSSASGALLTLNRGTGLFSREKIEIAARIDVYIVVMHGLNGEDGTLQGLLELANVPYTSTGVAGSALGMDKIMMKQFFRGAGLPVLPGIWFSRSAFRSDRDSVAKQVEKEIGYPVFVKPANLGSSIGVSRADDRESLYDSLELAFEYDRRVLVEKGLDKPVELNCSVKGYDDDVQASPIEMPLNSDGFLDFGDKYLASGGSKGMASLHRVLPAPIEDSLRDEIQEMSRTIFRLLDCKGVVRIDYMFDRESEKTYITEINTIPGSLAFYLWENAGIPYSSLINDMIEYAERAHADKNTANYAYTSDILKNVSLGAKGAKGSKAAKLSK</sequence>
<keyword evidence="1" id="KW-0436">Ligase</keyword>
<gene>
    <name evidence="1" type="ORF">SAMN06297397_0518</name>
</gene>
<dbReference type="Proteomes" id="UP000192328">
    <property type="component" value="Unassembled WGS sequence"/>
</dbReference>
<dbReference type="EMBL" id="FWXZ01000001">
    <property type="protein sequence ID" value="SMC38821.1"/>
    <property type="molecule type" value="Genomic_DNA"/>
</dbReference>
<accession>A0AC61PIF0</accession>